<dbReference type="EMBL" id="WESC01000017">
    <property type="protein sequence ID" value="KAB7738708.1"/>
    <property type="molecule type" value="Genomic_DNA"/>
</dbReference>
<dbReference type="PANTHER" id="PTHR30173">
    <property type="entry name" value="SIGMA 19 FACTOR"/>
    <property type="match status" value="1"/>
</dbReference>
<evidence type="ECO:0008006" key="3">
    <source>
        <dbReference type="Google" id="ProtNLM"/>
    </source>
</evidence>
<organism evidence="1 2">
    <name type="scientific">Parvibaculum sedimenti</name>
    <dbReference type="NCBI Taxonomy" id="2608632"/>
    <lineage>
        <taxon>Bacteria</taxon>
        <taxon>Pseudomonadati</taxon>
        <taxon>Pseudomonadota</taxon>
        <taxon>Alphaproteobacteria</taxon>
        <taxon>Hyphomicrobiales</taxon>
        <taxon>Parvibaculaceae</taxon>
        <taxon>Parvibaculum</taxon>
    </lineage>
</organism>
<dbReference type="AlphaFoldDB" id="A0A6N6VEV7"/>
<reference evidence="1 2" key="1">
    <citation type="submission" date="2019-09" db="EMBL/GenBank/DDBJ databases">
        <title>Parvibaculum sedimenti sp. nov., isolated from sediment.</title>
        <authorList>
            <person name="Wang Y."/>
        </authorList>
    </citation>
    <scope>NUCLEOTIDE SEQUENCE [LARGE SCALE GENOMIC DNA]</scope>
    <source>
        <strain evidence="1 2">HXT-9</strain>
    </source>
</reference>
<proteinExistence type="predicted"/>
<dbReference type="SUPFAM" id="SSF54427">
    <property type="entry name" value="NTF2-like"/>
    <property type="match status" value="1"/>
</dbReference>
<evidence type="ECO:0000313" key="2">
    <source>
        <dbReference type="Proteomes" id="UP000468901"/>
    </source>
</evidence>
<comment type="caution">
    <text evidence="1">The sequence shown here is derived from an EMBL/GenBank/DDBJ whole genome shotgun (WGS) entry which is preliminary data.</text>
</comment>
<name>A0A6N6VEV7_9HYPH</name>
<dbReference type="GO" id="GO:0016987">
    <property type="term" value="F:sigma factor activity"/>
    <property type="evidence" value="ECO:0007669"/>
    <property type="project" value="TreeGrafter"/>
</dbReference>
<gene>
    <name evidence="1" type="ORF">F2P47_15715</name>
</gene>
<dbReference type="InterPro" id="IPR032710">
    <property type="entry name" value="NTF2-like_dom_sf"/>
</dbReference>
<dbReference type="Gene3D" id="3.10.450.50">
    <property type="match status" value="1"/>
</dbReference>
<dbReference type="PANTHER" id="PTHR30173:SF36">
    <property type="entry name" value="ECF RNA POLYMERASE SIGMA FACTOR SIGJ"/>
    <property type="match status" value="1"/>
</dbReference>
<protein>
    <recommendedName>
        <fullName evidence="3">Nuclear transport factor 2 family protein</fullName>
    </recommendedName>
</protein>
<evidence type="ECO:0000313" key="1">
    <source>
        <dbReference type="EMBL" id="KAB7738708.1"/>
    </source>
</evidence>
<dbReference type="Proteomes" id="UP000468901">
    <property type="component" value="Unassembled WGS sequence"/>
</dbReference>
<sequence length="140" mass="15378">MSHERPRFEASPADHARLARAFAAALTKEDPQALLASLREDAILYSDGGGRVPAALNPIYGADRIMRFFFGISRKFPEPYAIDFIRINGMPGCTLSIGRQITSMVSFDIRDGLIAEIYIMRNPDKIARAAQALGRPLLGA</sequence>
<dbReference type="InterPro" id="IPR052704">
    <property type="entry name" value="ECF_Sigma-70_Domain"/>
</dbReference>
<dbReference type="RefSeq" id="WP_152217333.1">
    <property type="nucleotide sequence ID" value="NZ_JBAQYD010000296.1"/>
</dbReference>
<accession>A0A6N6VEV7</accession>
<keyword evidence="2" id="KW-1185">Reference proteome</keyword>